<keyword evidence="2" id="KW-1185">Reference proteome</keyword>
<dbReference type="OrthoDB" id="347435at2759"/>
<comment type="caution">
    <text evidence="1">The sequence shown here is derived from an EMBL/GenBank/DDBJ whole genome shotgun (WGS) entry which is preliminary data.</text>
</comment>
<reference evidence="1" key="1">
    <citation type="submission" date="2020-04" db="EMBL/GenBank/DDBJ databases">
        <title>Genome Assembly and Annotation of Botryosphaeria dothidea sdau 11-99, a Latent Pathogen of Apple Fruit Ring Rot in China.</title>
        <authorList>
            <person name="Yu C."/>
            <person name="Diao Y."/>
            <person name="Lu Q."/>
            <person name="Zhao J."/>
            <person name="Cui S."/>
            <person name="Peng C."/>
            <person name="He B."/>
            <person name="Liu H."/>
        </authorList>
    </citation>
    <scope>NUCLEOTIDE SEQUENCE [LARGE SCALE GENOMIC DNA]</scope>
    <source>
        <strain evidence="1">Sdau11-99</strain>
    </source>
</reference>
<evidence type="ECO:0000313" key="1">
    <source>
        <dbReference type="EMBL" id="KAF4303284.1"/>
    </source>
</evidence>
<dbReference type="InterPro" id="IPR027417">
    <property type="entry name" value="P-loop_NTPase"/>
</dbReference>
<organism evidence="1 2">
    <name type="scientific">Botryosphaeria dothidea</name>
    <dbReference type="NCBI Taxonomy" id="55169"/>
    <lineage>
        <taxon>Eukaryota</taxon>
        <taxon>Fungi</taxon>
        <taxon>Dikarya</taxon>
        <taxon>Ascomycota</taxon>
        <taxon>Pezizomycotina</taxon>
        <taxon>Dothideomycetes</taxon>
        <taxon>Dothideomycetes incertae sedis</taxon>
        <taxon>Botryosphaeriales</taxon>
        <taxon>Botryosphaeriaceae</taxon>
        <taxon>Botryosphaeria</taxon>
    </lineage>
</organism>
<name>A0A8H4ILY8_9PEZI</name>
<accession>A0A8H4ILY8</accession>
<dbReference type="Gene3D" id="3.40.50.300">
    <property type="entry name" value="P-loop containing nucleotide triphosphate hydrolases"/>
    <property type="match status" value="1"/>
</dbReference>
<evidence type="ECO:0008006" key="3">
    <source>
        <dbReference type="Google" id="ProtNLM"/>
    </source>
</evidence>
<sequence>MAAIIDDKSEHCIPFIIDRIAAHRQQHGDNGRPFFLGLNGVQGAGKTTLVTTLCTTLRSPPHSLPTAVLSIDDLYLAHPAQLALAQSHPRNPLVQHRGQPSTHDLALGASVFASLARKQPTAIPSYDKSQHSGAGDRAPEETWERVNQPGEKPVEVVVFEGWCVGFRALSDAELVAKWEDAKAQAAKGDGYDGQLARHELESLKFVNDKLREYDALTDGAGDCSSGVVVVVESGQREKSRSTRADDRSRAKTCSMLDAFVHIDAEKTTYVYDWRLQQEAALRTAKGTGMTDEQVINFVNGYYPAYELYTDTLRAGIFKGEKGRQLRLVVGKDRRVKSVEKL</sequence>
<dbReference type="AlphaFoldDB" id="A0A8H4ILY8"/>
<gene>
    <name evidence="1" type="ORF">GTA08_BOTSDO08759</name>
</gene>
<evidence type="ECO:0000313" key="2">
    <source>
        <dbReference type="Proteomes" id="UP000572817"/>
    </source>
</evidence>
<dbReference type="EMBL" id="WWBZ02000062">
    <property type="protein sequence ID" value="KAF4303284.1"/>
    <property type="molecule type" value="Genomic_DNA"/>
</dbReference>
<dbReference type="SUPFAM" id="SSF52540">
    <property type="entry name" value="P-loop containing nucleoside triphosphate hydrolases"/>
    <property type="match status" value="1"/>
</dbReference>
<dbReference type="PANTHER" id="PTHR10285">
    <property type="entry name" value="URIDINE KINASE"/>
    <property type="match status" value="1"/>
</dbReference>
<protein>
    <recommendedName>
        <fullName evidence="3">Uridine/cytidine kinase</fullName>
    </recommendedName>
</protein>
<dbReference type="Proteomes" id="UP000572817">
    <property type="component" value="Unassembled WGS sequence"/>
</dbReference>
<proteinExistence type="predicted"/>